<organism evidence="2">
    <name type="scientific">Arundo donax</name>
    <name type="common">Giant reed</name>
    <name type="synonym">Donax arundinaceus</name>
    <dbReference type="NCBI Taxonomy" id="35708"/>
    <lineage>
        <taxon>Eukaryota</taxon>
        <taxon>Viridiplantae</taxon>
        <taxon>Streptophyta</taxon>
        <taxon>Embryophyta</taxon>
        <taxon>Tracheophyta</taxon>
        <taxon>Spermatophyta</taxon>
        <taxon>Magnoliopsida</taxon>
        <taxon>Liliopsida</taxon>
        <taxon>Poales</taxon>
        <taxon>Poaceae</taxon>
        <taxon>PACMAD clade</taxon>
        <taxon>Arundinoideae</taxon>
        <taxon>Arundineae</taxon>
        <taxon>Arundo</taxon>
    </lineage>
</organism>
<name>A0A0A9CL74_ARUDO</name>
<accession>A0A0A9CL74</accession>
<proteinExistence type="predicted"/>
<evidence type="ECO:0000256" key="1">
    <source>
        <dbReference type="SAM" id="MobiDB-lite"/>
    </source>
</evidence>
<sequence length="86" mass="9308">MNTTATNGSRSCHRRRRVSETSPSAVVFPTPSIVFTRSLQNCSASDHSIGNLPHSDPPDAVCNLWPQNFQACESEETTTSRCGAAK</sequence>
<reference evidence="2" key="2">
    <citation type="journal article" date="2015" name="Data Brief">
        <title>Shoot transcriptome of the giant reed, Arundo donax.</title>
        <authorList>
            <person name="Barrero R.A."/>
            <person name="Guerrero F.D."/>
            <person name="Moolhuijzen P."/>
            <person name="Goolsby J.A."/>
            <person name="Tidwell J."/>
            <person name="Bellgard S.E."/>
            <person name="Bellgard M.I."/>
        </authorList>
    </citation>
    <scope>NUCLEOTIDE SEQUENCE</scope>
    <source>
        <tissue evidence="2">Shoot tissue taken approximately 20 cm above the soil surface</tissue>
    </source>
</reference>
<dbReference type="AlphaFoldDB" id="A0A0A9CL74"/>
<dbReference type="EMBL" id="GBRH01222697">
    <property type="protein sequence ID" value="JAD75198.1"/>
    <property type="molecule type" value="Transcribed_RNA"/>
</dbReference>
<feature type="compositionally biased region" description="Polar residues" evidence="1">
    <location>
        <begin position="1"/>
        <end position="10"/>
    </location>
</feature>
<evidence type="ECO:0000313" key="2">
    <source>
        <dbReference type="EMBL" id="JAD75198.1"/>
    </source>
</evidence>
<protein>
    <submittedName>
        <fullName evidence="2">Uncharacterized protein</fullName>
    </submittedName>
</protein>
<feature type="region of interest" description="Disordered" evidence="1">
    <location>
        <begin position="1"/>
        <end position="23"/>
    </location>
</feature>
<reference evidence="2" key="1">
    <citation type="submission" date="2014-09" db="EMBL/GenBank/DDBJ databases">
        <authorList>
            <person name="Magalhaes I.L.F."/>
            <person name="Oliveira U."/>
            <person name="Santos F.R."/>
            <person name="Vidigal T.H.D.A."/>
            <person name="Brescovit A.D."/>
            <person name="Santos A.J."/>
        </authorList>
    </citation>
    <scope>NUCLEOTIDE SEQUENCE</scope>
    <source>
        <tissue evidence="2">Shoot tissue taken approximately 20 cm above the soil surface</tissue>
    </source>
</reference>